<dbReference type="AlphaFoldDB" id="A0AAN7UTD6"/>
<feature type="compositionally biased region" description="Basic and acidic residues" evidence="1">
    <location>
        <begin position="582"/>
        <end position="596"/>
    </location>
</feature>
<feature type="region of interest" description="Disordered" evidence="1">
    <location>
        <begin position="314"/>
        <end position="341"/>
    </location>
</feature>
<accession>A0AAN7UTD6</accession>
<feature type="region of interest" description="Disordered" evidence="1">
    <location>
        <begin position="22"/>
        <end position="92"/>
    </location>
</feature>
<evidence type="ECO:0000313" key="2">
    <source>
        <dbReference type="EMBL" id="KAK5632628.1"/>
    </source>
</evidence>
<comment type="caution">
    <text evidence="2">The sequence shown here is derived from an EMBL/GenBank/DDBJ whole genome shotgun (WGS) entry which is preliminary data.</text>
</comment>
<protein>
    <submittedName>
        <fullName evidence="2">Uncharacterized protein</fullName>
    </submittedName>
</protein>
<sequence length="596" mass="67840">MAFVATAENTRSYRIVMSQKRLRGTDEYSDDGSQQGTREYRSSTAGSLAMSESEWRSRERRRLRFLSRNAKKPDNKTPEIAEDQTGGAAEAREPELSQLAGVVGSNQRKPWQSLVVGSLGENLSHIERKNREIEQQEFIVRFHEEHSPNEVDHNRRILNQLIQERAGMEDNEENHMPEDQREKGKRISQRLELLRWVLDNSRCEDEKTNVRAAIQGYESGQISYSHDFTLLYAGHIVDKCRDYESFCVDRHERLDRYAAEHGPGWLWQEPPLAGSGSDVVAKKGVCLMRNFQIDKYRIGTYQIALHFRVQRDKVSRNKRRKTPEKTNESEKATEVPKKARSSDASCQLGTLLDSGATFPIILESDLARLNVDLSQYPAQGAMEVNVVGGRKKLKFYEMYVSVCTEDGRSLVSRGDEAVWPAERPTLGGFCPVLAQPDLAGSISFAQRLSGMIPFDACYLSSGPGMSRIWLGEDRRDVLGTSRLPAHLRFDTDKKFVFQYPQEFEVLRAAARTPDRVVFLHESLNRSGDVIIDTDTNVRGRSEIAIGKYQAVDRGPGQEPYTRVMPKRVIQLEPRKGGTKAIPKQDPRRWKSDYVKP</sequence>
<feature type="compositionally biased region" description="Polar residues" evidence="1">
    <location>
        <begin position="31"/>
        <end position="46"/>
    </location>
</feature>
<evidence type="ECO:0000313" key="3">
    <source>
        <dbReference type="Proteomes" id="UP001305414"/>
    </source>
</evidence>
<proteinExistence type="predicted"/>
<keyword evidence="3" id="KW-1185">Reference proteome</keyword>
<dbReference type="Proteomes" id="UP001305414">
    <property type="component" value="Unassembled WGS sequence"/>
</dbReference>
<name>A0AAN7UTD6_9PEZI</name>
<reference evidence="2 3" key="1">
    <citation type="submission" date="2023-10" db="EMBL/GenBank/DDBJ databases">
        <title>Draft genome sequence of Xylaria bambusicola isolate GMP-LS, the root and basal stem rot pathogen of sugarcane in Indonesia.</title>
        <authorList>
            <person name="Selvaraj P."/>
            <person name="Muralishankar V."/>
            <person name="Muruganantham S."/>
            <person name="Sp S."/>
            <person name="Haryani S."/>
            <person name="Lau K.J.X."/>
            <person name="Naqvi N.I."/>
        </authorList>
    </citation>
    <scope>NUCLEOTIDE SEQUENCE [LARGE SCALE GENOMIC DNA]</scope>
    <source>
        <strain evidence="2">GMP-LS</strain>
    </source>
</reference>
<gene>
    <name evidence="2" type="ORF">RRF57_008342</name>
</gene>
<evidence type="ECO:0000256" key="1">
    <source>
        <dbReference type="SAM" id="MobiDB-lite"/>
    </source>
</evidence>
<dbReference type="EMBL" id="JAWHQM010000026">
    <property type="protein sequence ID" value="KAK5632628.1"/>
    <property type="molecule type" value="Genomic_DNA"/>
</dbReference>
<feature type="compositionally biased region" description="Basic and acidic residues" evidence="1">
    <location>
        <begin position="323"/>
        <end position="341"/>
    </location>
</feature>
<organism evidence="2 3">
    <name type="scientific">Xylaria bambusicola</name>
    <dbReference type="NCBI Taxonomy" id="326684"/>
    <lineage>
        <taxon>Eukaryota</taxon>
        <taxon>Fungi</taxon>
        <taxon>Dikarya</taxon>
        <taxon>Ascomycota</taxon>
        <taxon>Pezizomycotina</taxon>
        <taxon>Sordariomycetes</taxon>
        <taxon>Xylariomycetidae</taxon>
        <taxon>Xylariales</taxon>
        <taxon>Xylariaceae</taxon>
        <taxon>Xylaria</taxon>
    </lineage>
</organism>
<feature type="region of interest" description="Disordered" evidence="1">
    <location>
        <begin position="573"/>
        <end position="596"/>
    </location>
</feature>